<evidence type="ECO:0000313" key="1">
    <source>
        <dbReference type="EMBL" id="CDR47671.1"/>
    </source>
</evidence>
<organism evidence="1">
    <name type="scientific">Cyberlindnera fabianii</name>
    <name type="common">Yeast</name>
    <name type="synonym">Hansenula fabianii</name>
    <dbReference type="NCBI Taxonomy" id="36022"/>
    <lineage>
        <taxon>Eukaryota</taxon>
        <taxon>Fungi</taxon>
        <taxon>Dikarya</taxon>
        <taxon>Ascomycota</taxon>
        <taxon>Saccharomycotina</taxon>
        <taxon>Saccharomycetes</taxon>
        <taxon>Phaffomycetales</taxon>
        <taxon>Phaffomycetaceae</taxon>
        <taxon>Cyberlindnera</taxon>
    </lineage>
</organism>
<dbReference type="InterPro" id="IPR036412">
    <property type="entry name" value="HAD-like_sf"/>
</dbReference>
<sequence>MTKELPKVIVFDLDYTLWPCWCDTHISPPIKSYTKTSVKDKYGYELSFYPDVPQILSYLRDKDVKIVAASRTCAPQVAKKLLNLLHIDDKSAITMFDHLEWGTFSKKNHITQAIKHMKNQGIINDDVQMHHVVLFDDELRNKDVESMGCLMIHIPSEKYGLTKEIFDKGMQKYKEKLDIWEKVEAVDL</sequence>
<dbReference type="Pfam" id="PF12689">
    <property type="entry name" value="Acid_PPase"/>
    <property type="match status" value="1"/>
</dbReference>
<reference evidence="1" key="1">
    <citation type="journal article" date="2014" name="Genome Announc.">
        <title>Genome sequence of the yeast Cyberlindnera fabianii (Hansenula fabianii).</title>
        <authorList>
            <person name="Freel K.C."/>
            <person name="Sarilar V."/>
            <person name="Neuveglise C."/>
            <person name="Devillers H."/>
            <person name="Friedrich A."/>
            <person name="Schacherer J."/>
        </authorList>
    </citation>
    <scope>NUCLEOTIDE SEQUENCE</scope>
    <source>
        <strain evidence="1">YJS4271</strain>
    </source>
</reference>
<dbReference type="SFLD" id="SFLDG01129">
    <property type="entry name" value="C1.5:_HAD__Beta-PGM__Phosphata"/>
    <property type="match status" value="1"/>
</dbReference>
<dbReference type="NCBIfam" id="TIGR01685">
    <property type="entry name" value="MDP-1"/>
    <property type="match status" value="1"/>
</dbReference>
<dbReference type="AlphaFoldDB" id="A0A061BIG3"/>
<accession>A0A061BIG3</accession>
<dbReference type="SFLD" id="SFLDG01131">
    <property type="entry name" value="C1.5.2:_MDP_Like"/>
    <property type="match status" value="1"/>
</dbReference>
<dbReference type="PANTHER" id="PTHR17901">
    <property type="entry name" value="MAGNESIUM-DEPENDENT PHOSPHATASE 1 MDP1"/>
    <property type="match status" value="1"/>
</dbReference>
<dbReference type="Gene3D" id="3.40.50.1000">
    <property type="entry name" value="HAD superfamily/HAD-like"/>
    <property type="match status" value="1"/>
</dbReference>
<gene>
    <name evidence="1" type="ORF">CYFA0S_36e00232g</name>
</gene>
<dbReference type="InterPro" id="IPR010036">
    <property type="entry name" value="MDP_1_eu_arc"/>
</dbReference>
<dbReference type="NCBIfam" id="TIGR01681">
    <property type="entry name" value="HAD-SF-IIIC"/>
    <property type="match status" value="1"/>
</dbReference>
<protein>
    <submittedName>
        <fullName evidence="1">CYFA0S36e00232g1_1</fullName>
    </submittedName>
</protein>
<dbReference type="OrthoDB" id="2865258at2759"/>
<dbReference type="SFLD" id="SFLDS00003">
    <property type="entry name" value="Haloacid_Dehalogenase"/>
    <property type="match status" value="1"/>
</dbReference>
<dbReference type="SUPFAM" id="SSF56784">
    <property type="entry name" value="HAD-like"/>
    <property type="match status" value="1"/>
</dbReference>
<name>A0A061BIG3_CYBFA</name>
<dbReference type="EMBL" id="LK052921">
    <property type="protein sequence ID" value="CDR47671.1"/>
    <property type="molecule type" value="Genomic_DNA"/>
</dbReference>
<dbReference type="InterPro" id="IPR023214">
    <property type="entry name" value="HAD_sf"/>
</dbReference>
<dbReference type="PANTHER" id="PTHR17901:SF14">
    <property type="entry name" value="MAGNESIUM-DEPENDENT PHOSPHATASE 1"/>
    <property type="match status" value="1"/>
</dbReference>
<dbReference type="PhylomeDB" id="A0A061BIG3"/>
<proteinExistence type="predicted"/>
<dbReference type="VEuPathDB" id="FungiDB:BON22_5039"/>
<dbReference type="GO" id="GO:0003993">
    <property type="term" value="F:acid phosphatase activity"/>
    <property type="evidence" value="ECO:0007669"/>
    <property type="project" value="TreeGrafter"/>
</dbReference>
<dbReference type="InterPro" id="IPR010033">
    <property type="entry name" value="HAD_SF_ppase_IIIC"/>
</dbReference>